<dbReference type="OrthoDB" id="5198230at2"/>
<evidence type="ECO:0000256" key="1">
    <source>
        <dbReference type="SAM" id="Coils"/>
    </source>
</evidence>
<dbReference type="Pfam" id="PF13559">
    <property type="entry name" value="DUF4129"/>
    <property type="match status" value="1"/>
</dbReference>
<keyword evidence="5" id="KW-1185">Reference proteome</keyword>
<dbReference type="EMBL" id="VCQV01000005">
    <property type="protein sequence ID" value="TWP37656.1"/>
    <property type="molecule type" value="Genomic_DNA"/>
</dbReference>
<dbReference type="InterPro" id="IPR025403">
    <property type="entry name" value="TgpA-like_C"/>
</dbReference>
<organism evidence="4 5">
    <name type="scientific">Leekyejoonella antrihumi</name>
    <dbReference type="NCBI Taxonomy" id="1660198"/>
    <lineage>
        <taxon>Bacteria</taxon>
        <taxon>Bacillati</taxon>
        <taxon>Actinomycetota</taxon>
        <taxon>Actinomycetes</taxon>
        <taxon>Micrococcales</taxon>
        <taxon>Dermacoccaceae</taxon>
        <taxon>Leekyejoonella</taxon>
    </lineage>
</organism>
<proteinExistence type="predicted"/>
<dbReference type="Proteomes" id="UP000320244">
    <property type="component" value="Unassembled WGS sequence"/>
</dbReference>
<keyword evidence="2" id="KW-0812">Transmembrane</keyword>
<evidence type="ECO:0000259" key="3">
    <source>
        <dbReference type="Pfam" id="PF13559"/>
    </source>
</evidence>
<keyword evidence="1" id="KW-0175">Coiled coil</keyword>
<feature type="domain" description="Protein-glutamine gamma-glutamyltransferase-like C-terminal" evidence="3">
    <location>
        <begin position="164"/>
        <end position="233"/>
    </location>
</feature>
<feature type="transmembrane region" description="Helical" evidence="2">
    <location>
        <begin position="86"/>
        <end position="111"/>
    </location>
</feature>
<evidence type="ECO:0000313" key="4">
    <source>
        <dbReference type="EMBL" id="TWP37656.1"/>
    </source>
</evidence>
<reference evidence="4 5" key="2">
    <citation type="submission" date="2019-08" db="EMBL/GenBank/DDBJ databases">
        <title>Jejuicoccus antrihumi gen. nov., sp. nov., a new member of the family Dermacoccaceae isolated from a cave.</title>
        <authorList>
            <person name="Schumann P."/>
            <person name="Kim I.S."/>
        </authorList>
    </citation>
    <scope>NUCLEOTIDE SEQUENCE [LARGE SCALE GENOMIC DNA]</scope>
    <source>
        <strain evidence="4 5">C5-26</strain>
    </source>
</reference>
<reference evidence="4 5" key="1">
    <citation type="submission" date="2019-05" db="EMBL/GenBank/DDBJ databases">
        <authorList>
            <person name="Lee S.D."/>
        </authorList>
    </citation>
    <scope>NUCLEOTIDE SEQUENCE [LARGE SCALE GENOMIC DNA]</scope>
    <source>
        <strain evidence="4 5">C5-26</strain>
    </source>
</reference>
<gene>
    <name evidence="4" type="ORF">FGL98_05460</name>
</gene>
<sequence length="253" mass="27075">MGSSERHARAGSILGRRGAVVGIASALFLILCVLTVSSHYEPFFVAPTHNPPGPAIHLKTIHPIRPASGGPGSPFSARPNGHASHLVSYTFSAIMGVVALLLVILLAGVAARAVRRFHNPFSHFQRRRPDEGPIPDVLDEVTQAVSTQRSSLTVGTPRNAIIDAWISLEQSVEEAGVPLRASETSAELVIRVIDELDADSDALARLGRVYRRARYSSHEITEDDRAAARDALEALESSLQAASRARGSGRVTT</sequence>
<name>A0A563E572_9MICO</name>
<comment type="caution">
    <text evidence="4">The sequence shown here is derived from an EMBL/GenBank/DDBJ whole genome shotgun (WGS) entry which is preliminary data.</text>
</comment>
<protein>
    <submittedName>
        <fullName evidence="4">DUF4129 domain-containing protein</fullName>
    </submittedName>
</protein>
<evidence type="ECO:0000313" key="5">
    <source>
        <dbReference type="Proteomes" id="UP000320244"/>
    </source>
</evidence>
<feature type="transmembrane region" description="Helical" evidence="2">
    <location>
        <begin position="20"/>
        <end position="40"/>
    </location>
</feature>
<accession>A0A563E572</accession>
<feature type="coiled-coil region" evidence="1">
    <location>
        <begin position="218"/>
        <end position="245"/>
    </location>
</feature>
<dbReference type="AlphaFoldDB" id="A0A563E572"/>
<keyword evidence="2" id="KW-1133">Transmembrane helix</keyword>
<evidence type="ECO:0000256" key="2">
    <source>
        <dbReference type="SAM" id="Phobius"/>
    </source>
</evidence>
<keyword evidence="2" id="KW-0472">Membrane</keyword>
<dbReference type="RefSeq" id="WP_146315723.1">
    <property type="nucleotide sequence ID" value="NZ_VCQV01000005.1"/>
</dbReference>